<gene>
    <name evidence="2" type="ORF">SAMN06297468_0682</name>
</gene>
<dbReference type="AlphaFoldDB" id="A0A1Y6EM79"/>
<dbReference type="OrthoDB" id="7410112at2"/>
<keyword evidence="1" id="KW-1133">Transmembrane helix</keyword>
<keyword evidence="3" id="KW-1185">Reference proteome</keyword>
<feature type="transmembrane region" description="Helical" evidence="1">
    <location>
        <begin position="40"/>
        <end position="59"/>
    </location>
</feature>
<evidence type="ECO:0000256" key="1">
    <source>
        <dbReference type="SAM" id="Phobius"/>
    </source>
</evidence>
<accession>A0A1Y6EM79</accession>
<evidence type="ECO:0000313" key="3">
    <source>
        <dbReference type="Proteomes" id="UP000194420"/>
    </source>
</evidence>
<dbReference type="Proteomes" id="UP000194420">
    <property type="component" value="Unassembled WGS sequence"/>
</dbReference>
<sequence length="80" mass="8576">MTAPEDERARRGFIALNAVRIASIMAVLAGIVISQRAGGLIQYAGMALAFGGLAAFFFVPKRLARRWRSPDEGNSGGRPE</sequence>
<reference evidence="3" key="1">
    <citation type="submission" date="2017-04" db="EMBL/GenBank/DDBJ databases">
        <authorList>
            <person name="Varghese N."/>
            <person name="Submissions S."/>
        </authorList>
    </citation>
    <scope>NUCLEOTIDE SEQUENCE [LARGE SCALE GENOMIC DNA]</scope>
</reference>
<organism evidence="2 3">
    <name type="scientific">Altererythrobacter xiamenensis</name>
    <dbReference type="NCBI Taxonomy" id="1316679"/>
    <lineage>
        <taxon>Bacteria</taxon>
        <taxon>Pseudomonadati</taxon>
        <taxon>Pseudomonadota</taxon>
        <taxon>Alphaproteobacteria</taxon>
        <taxon>Sphingomonadales</taxon>
        <taxon>Erythrobacteraceae</taxon>
        <taxon>Altererythrobacter</taxon>
    </lineage>
</organism>
<evidence type="ECO:0000313" key="2">
    <source>
        <dbReference type="EMBL" id="SMQ62311.1"/>
    </source>
</evidence>
<keyword evidence="1" id="KW-0812">Transmembrane</keyword>
<dbReference type="RefSeq" id="WP_086436591.1">
    <property type="nucleotide sequence ID" value="NZ_FXWG01000001.1"/>
</dbReference>
<dbReference type="EMBL" id="FXWG01000001">
    <property type="protein sequence ID" value="SMQ62311.1"/>
    <property type="molecule type" value="Genomic_DNA"/>
</dbReference>
<keyword evidence="1" id="KW-0472">Membrane</keyword>
<feature type="transmembrane region" description="Helical" evidence="1">
    <location>
        <begin position="12"/>
        <end position="34"/>
    </location>
</feature>
<protein>
    <submittedName>
        <fullName evidence="2">Uncharacterized protein</fullName>
    </submittedName>
</protein>
<name>A0A1Y6EM79_9SPHN</name>
<proteinExistence type="predicted"/>